<organism evidence="2 3">
    <name type="scientific">Oikopleura dioica</name>
    <name type="common">Tunicate</name>
    <dbReference type="NCBI Taxonomy" id="34765"/>
    <lineage>
        <taxon>Eukaryota</taxon>
        <taxon>Metazoa</taxon>
        <taxon>Chordata</taxon>
        <taxon>Tunicata</taxon>
        <taxon>Appendicularia</taxon>
        <taxon>Copelata</taxon>
        <taxon>Oikopleuridae</taxon>
        <taxon>Oikopleura</taxon>
    </lineage>
</organism>
<protein>
    <submittedName>
        <fullName evidence="2">Oidioi.mRNA.OKI2018_I69.chr2.g7674.t1.cds</fullName>
    </submittedName>
</protein>
<accession>A0ABN7TCU3</accession>
<keyword evidence="1" id="KW-0472">Membrane</keyword>
<dbReference type="EMBL" id="OU015567">
    <property type="protein sequence ID" value="CAG5113584.1"/>
    <property type="molecule type" value="Genomic_DNA"/>
</dbReference>
<gene>
    <name evidence="2" type="ORF">OKIOD_LOCUS16439</name>
</gene>
<evidence type="ECO:0000313" key="3">
    <source>
        <dbReference type="Proteomes" id="UP001158576"/>
    </source>
</evidence>
<keyword evidence="1" id="KW-0812">Transmembrane</keyword>
<evidence type="ECO:0000256" key="1">
    <source>
        <dbReference type="SAM" id="Phobius"/>
    </source>
</evidence>
<proteinExistence type="predicted"/>
<evidence type="ECO:0000313" key="2">
    <source>
        <dbReference type="EMBL" id="CAG5113584.1"/>
    </source>
</evidence>
<keyword evidence="1" id="KW-1133">Transmembrane helix</keyword>
<feature type="transmembrane region" description="Helical" evidence="1">
    <location>
        <begin position="18"/>
        <end position="37"/>
    </location>
</feature>
<keyword evidence="3" id="KW-1185">Reference proteome</keyword>
<feature type="transmembrane region" description="Helical" evidence="1">
    <location>
        <begin position="125"/>
        <end position="146"/>
    </location>
</feature>
<feature type="transmembrane region" description="Helical" evidence="1">
    <location>
        <begin position="188"/>
        <end position="210"/>
    </location>
</feature>
<sequence length="213" mass="24945">MGDEDSNRRSRLTVLQKLWAGIIFGMPGAIITAPFYTRAFAPVSSYPREQIQTAAGPISHTIIPTMSDYFSNKESKRKEFERNFKRAYAIEYYNQETRDMEKKFRWRMEMLTKERFLDTQNFEQLRLPILMCLLYSVLWVFIYSRISSMVTKTQSKNILFKRGLSPSGNPFYTSIGSAKQQWFKAYRYNILVTKGFGFMVGFFVGVLVVFPPF</sequence>
<name>A0ABN7TCU3_OIKDI</name>
<dbReference type="Proteomes" id="UP001158576">
    <property type="component" value="Chromosome 2"/>
</dbReference>
<reference evidence="2 3" key="1">
    <citation type="submission" date="2021-04" db="EMBL/GenBank/DDBJ databases">
        <authorList>
            <person name="Bliznina A."/>
        </authorList>
    </citation>
    <scope>NUCLEOTIDE SEQUENCE [LARGE SCALE GENOMIC DNA]</scope>
</reference>